<dbReference type="VEuPathDB" id="CryptoDB:Vbra_4096"/>
<keyword evidence="1" id="KW-0812">Transmembrane</keyword>
<organism evidence="2 3">
    <name type="scientific">Vitrella brassicaformis (strain CCMP3155)</name>
    <dbReference type="NCBI Taxonomy" id="1169540"/>
    <lineage>
        <taxon>Eukaryota</taxon>
        <taxon>Sar</taxon>
        <taxon>Alveolata</taxon>
        <taxon>Colpodellida</taxon>
        <taxon>Vitrellaceae</taxon>
        <taxon>Vitrella</taxon>
    </lineage>
</organism>
<feature type="transmembrane region" description="Helical" evidence="1">
    <location>
        <begin position="80"/>
        <end position="97"/>
    </location>
</feature>
<reference evidence="2 3" key="1">
    <citation type="submission" date="2014-11" db="EMBL/GenBank/DDBJ databases">
        <authorList>
            <person name="Zhu J."/>
            <person name="Qi W."/>
            <person name="Song R."/>
        </authorList>
    </citation>
    <scope>NUCLEOTIDE SEQUENCE [LARGE SCALE GENOMIC DNA]</scope>
</reference>
<protein>
    <submittedName>
        <fullName evidence="2">Uncharacterized protein</fullName>
    </submittedName>
</protein>
<evidence type="ECO:0000256" key="1">
    <source>
        <dbReference type="SAM" id="Phobius"/>
    </source>
</evidence>
<accession>A0A0G4EQY0</accession>
<name>A0A0G4EQY0_VITBC</name>
<feature type="transmembrane region" description="Helical" evidence="1">
    <location>
        <begin position="20"/>
        <end position="43"/>
    </location>
</feature>
<proteinExistence type="predicted"/>
<dbReference type="Proteomes" id="UP000041254">
    <property type="component" value="Unassembled WGS sequence"/>
</dbReference>
<keyword evidence="1" id="KW-1133">Transmembrane helix</keyword>
<gene>
    <name evidence="2" type="ORF">Vbra_4096</name>
</gene>
<keyword evidence="3" id="KW-1185">Reference proteome</keyword>
<dbReference type="AlphaFoldDB" id="A0A0G4EQY0"/>
<dbReference type="InParanoid" id="A0A0G4EQY0"/>
<sequence>MAWLFSPEQSLMLLFTGDVLYNVYFEALTKITGSAFLAAGILLYMYQEGLWASRIISLGFAWATVNAVLMLYYYAHLTPLAIAGAMWSILSGLYLALI</sequence>
<dbReference type="EMBL" id="CDMY01000293">
    <property type="protein sequence ID" value="CEL99976.1"/>
    <property type="molecule type" value="Genomic_DNA"/>
</dbReference>
<evidence type="ECO:0000313" key="3">
    <source>
        <dbReference type="Proteomes" id="UP000041254"/>
    </source>
</evidence>
<feature type="transmembrane region" description="Helical" evidence="1">
    <location>
        <begin position="55"/>
        <end position="74"/>
    </location>
</feature>
<evidence type="ECO:0000313" key="2">
    <source>
        <dbReference type="EMBL" id="CEL99976.1"/>
    </source>
</evidence>
<keyword evidence="1" id="KW-0472">Membrane</keyword>